<dbReference type="Pfam" id="PF17921">
    <property type="entry name" value="Integrase_H2C2"/>
    <property type="match status" value="1"/>
</dbReference>
<reference evidence="2 3" key="1">
    <citation type="submission" date="2014-09" db="EMBL/GenBank/DDBJ databases">
        <authorList>
            <person name="Ellenberger Sabrina"/>
        </authorList>
    </citation>
    <scope>NUCLEOTIDE SEQUENCE [LARGE SCALE GENOMIC DNA]</scope>
    <source>
        <strain evidence="2 3">CBS 412.66</strain>
    </source>
</reference>
<dbReference type="InterPro" id="IPR041588">
    <property type="entry name" value="Integrase_H2C2"/>
</dbReference>
<dbReference type="Gene3D" id="1.10.340.70">
    <property type="match status" value="1"/>
</dbReference>
<feature type="non-terminal residue" evidence="2">
    <location>
        <position position="1"/>
    </location>
</feature>
<evidence type="ECO:0000313" key="2">
    <source>
        <dbReference type="EMBL" id="CEP12862.1"/>
    </source>
</evidence>
<gene>
    <name evidence="2" type="primary">PARPA_06872.1 scaffold 24811</name>
</gene>
<accession>A0A0B7N624</accession>
<sequence>SILGTKMPKGRLARWIMELQEYQPYEIVHKKGVLNVDADALSRIADVNAQDFRIQDITLETFQELQKVDPTVKFIRREGVQKPYVWHNGLVCRQETGKLLPVVPVGLIEQVLFHVHSKDTGGHFGVDKTLSKVKEIGWWPNMREDVELWVKSCEGCQKFKVRSDIKRPPMKPITPNFVGEVWATDIAVLPESHTGE</sequence>
<dbReference type="Proteomes" id="UP000054107">
    <property type="component" value="Unassembled WGS sequence"/>
</dbReference>
<evidence type="ECO:0000313" key="3">
    <source>
        <dbReference type="Proteomes" id="UP000054107"/>
    </source>
</evidence>
<feature type="non-terminal residue" evidence="2">
    <location>
        <position position="196"/>
    </location>
</feature>
<proteinExistence type="predicted"/>
<dbReference type="EMBL" id="LN728722">
    <property type="protein sequence ID" value="CEP12862.1"/>
    <property type="molecule type" value="Genomic_DNA"/>
</dbReference>
<feature type="domain" description="Integrase zinc-binding" evidence="1">
    <location>
        <begin position="103"/>
        <end position="161"/>
    </location>
</feature>
<dbReference type="InterPro" id="IPR052160">
    <property type="entry name" value="Gypsy_RT_Integrase-like"/>
</dbReference>
<evidence type="ECO:0000259" key="1">
    <source>
        <dbReference type="Pfam" id="PF17921"/>
    </source>
</evidence>
<dbReference type="PANTHER" id="PTHR47266">
    <property type="entry name" value="ENDONUCLEASE-RELATED"/>
    <property type="match status" value="1"/>
</dbReference>
<name>A0A0B7N624_9FUNG</name>
<keyword evidence="3" id="KW-1185">Reference proteome</keyword>
<protein>
    <recommendedName>
        <fullName evidence="1">Integrase zinc-binding domain-containing protein</fullName>
    </recommendedName>
</protein>
<dbReference type="OrthoDB" id="4499277at2759"/>
<dbReference type="STRING" id="35722.A0A0B7N624"/>
<organism evidence="2 3">
    <name type="scientific">Parasitella parasitica</name>
    <dbReference type="NCBI Taxonomy" id="35722"/>
    <lineage>
        <taxon>Eukaryota</taxon>
        <taxon>Fungi</taxon>
        <taxon>Fungi incertae sedis</taxon>
        <taxon>Mucoromycota</taxon>
        <taxon>Mucoromycotina</taxon>
        <taxon>Mucoromycetes</taxon>
        <taxon>Mucorales</taxon>
        <taxon>Mucorineae</taxon>
        <taxon>Mucoraceae</taxon>
        <taxon>Parasitella</taxon>
    </lineage>
</organism>
<dbReference type="FunFam" id="1.10.340.70:FF:000001">
    <property type="entry name" value="Retrovirus-related Pol polyprotein from transposon gypsy-like Protein"/>
    <property type="match status" value="1"/>
</dbReference>
<dbReference type="AlphaFoldDB" id="A0A0B7N624"/>